<protein>
    <submittedName>
        <fullName evidence="1">Uncharacterized protein</fullName>
    </submittedName>
</protein>
<gene>
    <name evidence="1" type="ORF">PXEA_LOCUS19284</name>
</gene>
<accession>A0A3S5AUT2</accession>
<organism evidence="1 2">
    <name type="scientific">Protopolystoma xenopodis</name>
    <dbReference type="NCBI Taxonomy" id="117903"/>
    <lineage>
        <taxon>Eukaryota</taxon>
        <taxon>Metazoa</taxon>
        <taxon>Spiralia</taxon>
        <taxon>Lophotrochozoa</taxon>
        <taxon>Platyhelminthes</taxon>
        <taxon>Monogenea</taxon>
        <taxon>Polyopisthocotylea</taxon>
        <taxon>Polystomatidea</taxon>
        <taxon>Polystomatidae</taxon>
        <taxon>Protopolystoma</taxon>
    </lineage>
</organism>
<dbReference type="EMBL" id="CAAALY010076563">
    <property type="protein sequence ID" value="VEL25844.1"/>
    <property type="molecule type" value="Genomic_DNA"/>
</dbReference>
<dbReference type="AlphaFoldDB" id="A0A3S5AUT2"/>
<evidence type="ECO:0000313" key="2">
    <source>
        <dbReference type="Proteomes" id="UP000784294"/>
    </source>
</evidence>
<comment type="caution">
    <text evidence="1">The sequence shown here is derived from an EMBL/GenBank/DDBJ whole genome shotgun (WGS) entry which is preliminary data.</text>
</comment>
<name>A0A3S5AUT2_9PLAT</name>
<sequence>MTTCWPRCRQTGCPCDGARDGSTLFWMERVWVGRAGLIATPNEAFGRRTFKPEAPQQGLAKLYLGGTNHALQPSFCWPRSPVPMGWQTM</sequence>
<reference evidence="1" key="1">
    <citation type="submission" date="2018-11" db="EMBL/GenBank/DDBJ databases">
        <authorList>
            <consortium name="Pathogen Informatics"/>
        </authorList>
    </citation>
    <scope>NUCLEOTIDE SEQUENCE</scope>
</reference>
<proteinExistence type="predicted"/>
<dbReference type="Proteomes" id="UP000784294">
    <property type="component" value="Unassembled WGS sequence"/>
</dbReference>
<keyword evidence="2" id="KW-1185">Reference proteome</keyword>
<evidence type="ECO:0000313" key="1">
    <source>
        <dbReference type="EMBL" id="VEL25844.1"/>
    </source>
</evidence>